<dbReference type="GO" id="GO:0009251">
    <property type="term" value="P:glucan catabolic process"/>
    <property type="evidence" value="ECO:0007669"/>
    <property type="project" value="TreeGrafter"/>
</dbReference>
<evidence type="ECO:0000256" key="5">
    <source>
        <dbReference type="ARBA" id="ARBA00032594"/>
    </source>
</evidence>
<name>A0A376FAL0_ENTAS</name>
<accession>A0A376FAL0</accession>
<evidence type="ECO:0000256" key="1">
    <source>
        <dbReference type="ARBA" id="ARBA00005336"/>
    </source>
</evidence>
<dbReference type="PANTHER" id="PTHR42715:SF3">
    <property type="entry name" value="BETA-GLUCOSIDASE B-RELATED"/>
    <property type="match status" value="1"/>
</dbReference>
<organism evidence="7 8">
    <name type="scientific">Enterobacter asburiae</name>
    <dbReference type="NCBI Taxonomy" id="61645"/>
    <lineage>
        <taxon>Bacteria</taxon>
        <taxon>Pseudomonadati</taxon>
        <taxon>Pseudomonadota</taxon>
        <taxon>Gammaproteobacteria</taxon>
        <taxon>Enterobacterales</taxon>
        <taxon>Enterobacteriaceae</taxon>
        <taxon>Enterobacter</taxon>
        <taxon>Enterobacter cloacae complex</taxon>
    </lineage>
</organism>
<dbReference type="InterPro" id="IPR013783">
    <property type="entry name" value="Ig-like_fold"/>
</dbReference>
<dbReference type="Pfam" id="PF14310">
    <property type="entry name" value="Fn3-like"/>
    <property type="match status" value="1"/>
</dbReference>
<keyword evidence="7" id="KW-0326">Glycosidase</keyword>
<evidence type="ECO:0000313" key="8">
    <source>
        <dbReference type="Proteomes" id="UP000255163"/>
    </source>
</evidence>
<evidence type="ECO:0000259" key="6">
    <source>
        <dbReference type="SMART" id="SM01217"/>
    </source>
</evidence>
<dbReference type="GO" id="GO:0008422">
    <property type="term" value="F:beta-glucosidase activity"/>
    <property type="evidence" value="ECO:0007669"/>
    <property type="project" value="TreeGrafter"/>
</dbReference>
<dbReference type="SMART" id="SM01217">
    <property type="entry name" value="Fn3_like"/>
    <property type="match status" value="1"/>
</dbReference>
<dbReference type="EMBL" id="UFYI01000007">
    <property type="protein sequence ID" value="STD19705.1"/>
    <property type="molecule type" value="Genomic_DNA"/>
</dbReference>
<sequence length="180" mass="19700">MSVPKSAGAMPYYYNHKLKSGGTPFAFHFGSRYPFGFGLGWTTFSWGAVRVAASSVPVDGEVTLSVDITNTGERSGSEVVQVYVRDKVATQVRPLQELKAFQRVTLSPGETATLAFTLPVEMFNFTRRDGKRIVEPGEFELQVGASSADIRGAVTVNATGETRVLPVEWRMLSTCEVRRA</sequence>
<dbReference type="PANTHER" id="PTHR42715">
    <property type="entry name" value="BETA-GLUCOSIDASE"/>
    <property type="match status" value="1"/>
</dbReference>
<evidence type="ECO:0000313" key="7">
    <source>
        <dbReference type="EMBL" id="STD19705.1"/>
    </source>
</evidence>
<evidence type="ECO:0000256" key="4">
    <source>
        <dbReference type="ARBA" id="ARBA00032194"/>
    </source>
</evidence>
<comment type="similarity">
    <text evidence="1">Belongs to the glycosyl hydrolase 3 family.</text>
</comment>
<protein>
    <recommendedName>
        <fullName evidence="5">Beta-D-glucoside glucohydrolase</fullName>
    </recommendedName>
    <alternativeName>
        <fullName evidence="3">Cellobiase</fullName>
    </alternativeName>
    <alternativeName>
        <fullName evidence="4">Gentiobiase</fullName>
    </alternativeName>
</protein>
<feature type="domain" description="Fibronectin type III-like" evidence="6">
    <location>
        <begin position="78"/>
        <end position="147"/>
    </location>
</feature>
<dbReference type="InterPro" id="IPR050288">
    <property type="entry name" value="Cellulose_deg_GH3"/>
</dbReference>
<evidence type="ECO:0000256" key="3">
    <source>
        <dbReference type="ARBA" id="ARBA00031448"/>
    </source>
</evidence>
<keyword evidence="2 7" id="KW-0378">Hydrolase</keyword>
<evidence type="ECO:0000256" key="2">
    <source>
        <dbReference type="ARBA" id="ARBA00022801"/>
    </source>
</evidence>
<reference evidence="7 8" key="1">
    <citation type="submission" date="2018-06" db="EMBL/GenBank/DDBJ databases">
        <authorList>
            <consortium name="Pathogen Informatics"/>
            <person name="Doyle S."/>
        </authorList>
    </citation>
    <scope>NUCLEOTIDE SEQUENCE [LARGE SCALE GENOMIC DNA]</scope>
    <source>
        <strain evidence="7 8">NCTC12123</strain>
    </source>
</reference>
<dbReference type="FunFam" id="2.60.40.10:FF:000495">
    <property type="entry name" value="Periplasmic beta-glucosidase"/>
    <property type="match status" value="1"/>
</dbReference>
<dbReference type="Gene3D" id="2.60.40.10">
    <property type="entry name" value="Immunoglobulins"/>
    <property type="match status" value="1"/>
</dbReference>
<proteinExistence type="inferred from homology"/>
<gene>
    <name evidence="7" type="primary">bglX_2</name>
    <name evidence="7" type="ORF">NCTC12123_01462</name>
</gene>
<dbReference type="InterPro" id="IPR026891">
    <property type="entry name" value="Fn3-like"/>
</dbReference>
<dbReference type="Proteomes" id="UP000255163">
    <property type="component" value="Unassembled WGS sequence"/>
</dbReference>
<dbReference type="AlphaFoldDB" id="A0A376FAL0"/>